<evidence type="ECO:0000313" key="5">
    <source>
        <dbReference type="Proteomes" id="UP000031668"/>
    </source>
</evidence>
<dbReference type="GO" id="GO:0005509">
    <property type="term" value="F:calcium ion binding"/>
    <property type="evidence" value="ECO:0007669"/>
    <property type="project" value="InterPro"/>
</dbReference>
<evidence type="ECO:0000313" key="4">
    <source>
        <dbReference type="EMBL" id="KII74921.1"/>
    </source>
</evidence>
<dbReference type="GO" id="GO:0005544">
    <property type="term" value="F:calcium-dependent phospholipid binding"/>
    <property type="evidence" value="ECO:0007669"/>
    <property type="project" value="InterPro"/>
</dbReference>
<gene>
    <name evidence="4" type="ORF">RF11_07433</name>
</gene>
<sequence>MQTLDSMSRLLQTPLKGLVFLYIQGHCQYKVLMILIRRTSAQRELIKIKYSSLTGKPLIESTVCEFFGHQKYLALCLLHTGPDADAFILRRSTRCFSRDYTILVHLCVSRSSEQISLVKESYFKMYKQQLSKRIRLSTFGKYKQMLTYLIEKPRSVAPGDPALAAKQAKLFYSQFGISVFTYLDRYSGKYEFTLLSICRYALDPLKYYAGYLKRSILNGRFRDVICIIATRCEIDLASIFAKYRLLFNSSPKKEINEMFQHKFPTIVFALNRLMGEN</sequence>
<dbReference type="SMART" id="SM00335">
    <property type="entry name" value="ANX"/>
    <property type="match status" value="2"/>
</dbReference>
<dbReference type="GO" id="GO:0005634">
    <property type="term" value="C:nucleus"/>
    <property type="evidence" value="ECO:0007669"/>
    <property type="project" value="TreeGrafter"/>
</dbReference>
<name>A0A0C2N5J8_THEKT</name>
<organism evidence="4 5">
    <name type="scientific">Thelohanellus kitauei</name>
    <name type="common">Myxosporean</name>
    <dbReference type="NCBI Taxonomy" id="669202"/>
    <lineage>
        <taxon>Eukaryota</taxon>
        <taxon>Metazoa</taxon>
        <taxon>Cnidaria</taxon>
        <taxon>Myxozoa</taxon>
        <taxon>Myxosporea</taxon>
        <taxon>Bivalvulida</taxon>
        <taxon>Platysporina</taxon>
        <taxon>Myxobolidae</taxon>
        <taxon>Thelohanellus</taxon>
    </lineage>
</organism>
<dbReference type="InterPro" id="IPR037104">
    <property type="entry name" value="Annexin_sf"/>
</dbReference>
<dbReference type="PANTHER" id="PTHR10502:SF102">
    <property type="entry name" value="ANNEXIN B11"/>
    <property type="match status" value="1"/>
</dbReference>
<dbReference type="OMA" id="ASNWVIM"/>
<dbReference type="OrthoDB" id="5983647at2759"/>
<comment type="caution">
    <text evidence="4">The sequence shown here is derived from an EMBL/GenBank/DDBJ whole genome shotgun (WGS) entry which is preliminary data.</text>
</comment>
<dbReference type="Proteomes" id="UP000031668">
    <property type="component" value="Unassembled WGS sequence"/>
</dbReference>
<dbReference type="PANTHER" id="PTHR10502">
    <property type="entry name" value="ANNEXIN"/>
    <property type="match status" value="1"/>
</dbReference>
<proteinExistence type="inferred from homology"/>
<dbReference type="GO" id="GO:0005737">
    <property type="term" value="C:cytoplasm"/>
    <property type="evidence" value="ECO:0007669"/>
    <property type="project" value="TreeGrafter"/>
</dbReference>
<dbReference type="GO" id="GO:0001786">
    <property type="term" value="F:phosphatidylserine binding"/>
    <property type="evidence" value="ECO:0007669"/>
    <property type="project" value="TreeGrafter"/>
</dbReference>
<evidence type="ECO:0000256" key="1">
    <source>
        <dbReference type="ARBA" id="ARBA00007831"/>
    </source>
</evidence>
<keyword evidence="2" id="KW-0677">Repeat</keyword>
<evidence type="ECO:0000256" key="3">
    <source>
        <dbReference type="ARBA" id="ARBA00023216"/>
    </source>
</evidence>
<keyword evidence="3" id="KW-0041">Annexin</keyword>
<protein>
    <submittedName>
        <fullName evidence="4">Annexin A13</fullName>
    </submittedName>
</protein>
<reference evidence="4 5" key="1">
    <citation type="journal article" date="2014" name="Genome Biol. Evol.">
        <title>The genome of the myxosporean Thelohanellus kitauei shows adaptations to nutrient acquisition within its fish host.</title>
        <authorList>
            <person name="Yang Y."/>
            <person name="Xiong J."/>
            <person name="Zhou Z."/>
            <person name="Huo F."/>
            <person name="Miao W."/>
            <person name="Ran C."/>
            <person name="Liu Y."/>
            <person name="Zhang J."/>
            <person name="Feng J."/>
            <person name="Wang M."/>
            <person name="Wang M."/>
            <person name="Wang L."/>
            <person name="Yao B."/>
        </authorList>
    </citation>
    <scope>NUCLEOTIDE SEQUENCE [LARGE SCALE GENOMIC DNA]</scope>
    <source>
        <strain evidence="4">Wuqing</strain>
    </source>
</reference>
<comment type="similarity">
    <text evidence="1">Belongs to the annexin family.</text>
</comment>
<dbReference type="Pfam" id="PF00191">
    <property type="entry name" value="Annexin"/>
    <property type="match status" value="1"/>
</dbReference>
<dbReference type="Gene3D" id="1.10.220.10">
    <property type="entry name" value="Annexin"/>
    <property type="match status" value="2"/>
</dbReference>
<evidence type="ECO:0000256" key="2">
    <source>
        <dbReference type="ARBA" id="ARBA00022737"/>
    </source>
</evidence>
<dbReference type="AlphaFoldDB" id="A0A0C2N5J8"/>
<keyword evidence="5" id="KW-1185">Reference proteome</keyword>
<dbReference type="GO" id="GO:0005886">
    <property type="term" value="C:plasma membrane"/>
    <property type="evidence" value="ECO:0007669"/>
    <property type="project" value="TreeGrafter"/>
</dbReference>
<dbReference type="SUPFAM" id="SSF47874">
    <property type="entry name" value="Annexin"/>
    <property type="match status" value="1"/>
</dbReference>
<accession>A0A0C2N5J8</accession>
<dbReference type="EMBL" id="JWZT01000170">
    <property type="protein sequence ID" value="KII74921.1"/>
    <property type="molecule type" value="Genomic_DNA"/>
</dbReference>
<dbReference type="InterPro" id="IPR018502">
    <property type="entry name" value="Annexin_repeat"/>
</dbReference>
<dbReference type="GO" id="GO:0012506">
    <property type="term" value="C:vesicle membrane"/>
    <property type="evidence" value="ECO:0007669"/>
    <property type="project" value="TreeGrafter"/>
</dbReference>